<gene>
    <name evidence="1" type="ordered locus">Caul_1513</name>
</gene>
<evidence type="ECO:0000313" key="1">
    <source>
        <dbReference type="EMBL" id="ABZ70643.1"/>
    </source>
</evidence>
<dbReference type="HOGENOM" id="CLU_1934262_0_0_5"/>
<protein>
    <submittedName>
        <fullName evidence="1">Uncharacterized protein</fullName>
    </submittedName>
</protein>
<name>B0T186_CAUSK</name>
<dbReference type="KEGG" id="cak:Caul_1513"/>
<reference evidence="1" key="1">
    <citation type="submission" date="2008-01" db="EMBL/GenBank/DDBJ databases">
        <title>Complete sequence of chromosome of Caulobacter sp. K31.</title>
        <authorList>
            <consortium name="US DOE Joint Genome Institute"/>
            <person name="Copeland A."/>
            <person name="Lucas S."/>
            <person name="Lapidus A."/>
            <person name="Barry K."/>
            <person name="Glavina del Rio T."/>
            <person name="Dalin E."/>
            <person name="Tice H."/>
            <person name="Pitluck S."/>
            <person name="Bruce D."/>
            <person name="Goodwin L."/>
            <person name="Thompson L.S."/>
            <person name="Brettin T."/>
            <person name="Detter J.C."/>
            <person name="Han C."/>
            <person name="Schmutz J."/>
            <person name="Larimer F."/>
            <person name="Land M."/>
            <person name="Hauser L."/>
            <person name="Kyrpides N."/>
            <person name="Kim E."/>
            <person name="Stephens C."/>
            <person name="Richardson P."/>
        </authorList>
    </citation>
    <scope>NUCLEOTIDE SEQUENCE [LARGE SCALE GENOMIC DNA]</scope>
    <source>
        <strain evidence="1">K31</strain>
    </source>
</reference>
<organism evidence="1">
    <name type="scientific">Caulobacter sp. (strain K31)</name>
    <dbReference type="NCBI Taxonomy" id="366602"/>
    <lineage>
        <taxon>Bacteria</taxon>
        <taxon>Pseudomonadati</taxon>
        <taxon>Pseudomonadota</taxon>
        <taxon>Alphaproteobacteria</taxon>
        <taxon>Caulobacterales</taxon>
        <taxon>Caulobacteraceae</taxon>
        <taxon>Caulobacter</taxon>
    </lineage>
</organism>
<dbReference type="STRING" id="366602.Caul_1513"/>
<sequence>MSWVIDRPNRRVINKDLGISLVEGKGRDGDIHFVLMDRAGDQIADFYSRSDGHNEEHNKSAPAATNFSAVVTVFGLYELRNTNSLIINDRKFSVSEVVSLIRDALIQAVGGYDLGFPKYVSIVFKDDWLT</sequence>
<dbReference type="EMBL" id="CP000927">
    <property type="protein sequence ID" value="ABZ70643.1"/>
    <property type="molecule type" value="Genomic_DNA"/>
</dbReference>
<dbReference type="AlphaFoldDB" id="B0T186"/>
<accession>B0T186</accession>
<proteinExistence type="predicted"/>